<name>B0MTC8_9BACT</name>
<dbReference type="HOGENOM" id="CLU_3163837_0_0_10"/>
<protein>
    <submittedName>
        <fullName evidence="1">Uncharacterized protein</fullName>
    </submittedName>
</protein>
<dbReference type="AlphaFoldDB" id="B0MTC8"/>
<reference evidence="1" key="1">
    <citation type="submission" date="2007-10" db="EMBL/GenBank/DDBJ databases">
        <authorList>
            <person name="Fulton L."/>
            <person name="Clifton S."/>
            <person name="Fulton B."/>
            <person name="Xu J."/>
            <person name="Minx P."/>
            <person name="Pepin K.H."/>
            <person name="Johnson M."/>
            <person name="Thiruvilangam P."/>
            <person name="Bhonagiri V."/>
            <person name="Nash W.E."/>
            <person name="Mardis E.R."/>
            <person name="Wilson R.K."/>
        </authorList>
    </citation>
    <scope>NUCLEOTIDE SEQUENCE [LARGE SCALE GENOMIC DNA]</scope>
    <source>
        <strain evidence="1">DSM 17216</strain>
    </source>
</reference>
<dbReference type="Proteomes" id="UP000005819">
    <property type="component" value="Unassembled WGS sequence"/>
</dbReference>
<sequence>MERIWNFDILTKYFFRTRLYISIPRSETGRYASTFLRERDFGQSQNR</sequence>
<evidence type="ECO:0000313" key="2">
    <source>
        <dbReference type="Proteomes" id="UP000005819"/>
    </source>
</evidence>
<proteinExistence type="predicted"/>
<gene>
    <name evidence="1" type="ORF">ALIPUT_00424</name>
</gene>
<accession>B0MTC8</accession>
<dbReference type="EMBL" id="ABFK02000016">
    <property type="protein sequence ID" value="EDS04553.1"/>
    <property type="molecule type" value="Genomic_DNA"/>
</dbReference>
<keyword evidence="2" id="KW-1185">Reference proteome</keyword>
<evidence type="ECO:0000313" key="1">
    <source>
        <dbReference type="EMBL" id="EDS04553.1"/>
    </source>
</evidence>
<comment type="caution">
    <text evidence="1">The sequence shown here is derived from an EMBL/GenBank/DDBJ whole genome shotgun (WGS) entry which is preliminary data.</text>
</comment>
<reference evidence="1" key="2">
    <citation type="submission" date="2013-09" db="EMBL/GenBank/DDBJ databases">
        <title>Draft genome sequence of Alistipes putredinis (DSM 17216).</title>
        <authorList>
            <person name="Sudarsanam P."/>
            <person name="Ley R."/>
            <person name="Guruge J."/>
            <person name="Turnbaugh P.J."/>
            <person name="Mahowald M."/>
            <person name="Liep D."/>
            <person name="Gordon J."/>
        </authorList>
    </citation>
    <scope>NUCLEOTIDE SEQUENCE</scope>
    <source>
        <strain evidence="1">DSM 17216</strain>
    </source>
</reference>
<organism evidence="1 2">
    <name type="scientific">Alistipes putredinis DSM 17216</name>
    <dbReference type="NCBI Taxonomy" id="445970"/>
    <lineage>
        <taxon>Bacteria</taxon>
        <taxon>Pseudomonadati</taxon>
        <taxon>Bacteroidota</taxon>
        <taxon>Bacteroidia</taxon>
        <taxon>Bacteroidales</taxon>
        <taxon>Rikenellaceae</taxon>
        <taxon>Alistipes</taxon>
    </lineage>
</organism>